<feature type="region of interest" description="Disordered" evidence="1">
    <location>
        <begin position="78"/>
        <end position="97"/>
    </location>
</feature>
<dbReference type="EMBL" id="CAJNOR010004104">
    <property type="protein sequence ID" value="CAF1475517.1"/>
    <property type="molecule type" value="Genomic_DNA"/>
</dbReference>
<comment type="caution">
    <text evidence="2">The sequence shown here is derived from an EMBL/GenBank/DDBJ whole genome shotgun (WGS) entry which is preliminary data.</text>
</comment>
<feature type="compositionally biased region" description="Polar residues" evidence="1">
    <location>
        <begin position="78"/>
        <end position="87"/>
    </location>
</feature>
<accession>A0A815PQI4</accession>
<organism evidence="2 5">
    <name type="scientific">Adineta ricciae</name>
    <name type="common">Rotifer</name>
    <dbReference type="NCBI Taxonomy" id="249248"/>
    <lineage>
        <taxon>Eukaryota</taxon>
        <taxon>Metazoa</taxon>
        <taxon>Spiralia</taxon>
        <taxon>Gnathifera</taxon>
        <taxon>Rotifera</taxon>
        <taxon>Eurotatoria</taxon>
        <taxon>Bdelloidea</taxon>
        <taxon>Adinetida</taxon>
        <taxon>Adinetidae</taxon>
        <taxon>Adineta</taxon>
    </lineage>
</organism>
<evidence type="ECO:0000313" key="4">
    <source>
        <dbReference type="Proteomes" id="UP000663828"/>
    </source>
</evidence>
<keyword evidence="4" id="KW-1185">Reference proteome</keyword>
<evidence type="ECO:0000313" key="5">
    <source>
        <dbReference type="Proteomes" id="UP000663852"/>
    </source>
</evidence>
<dbReference type="Proteomes" id="UP000663828">
    <property type="component" value="Unassembled WGS sequence"/>
</dbReference>
<dbReference type="Proteomes" id="UP000663852">
    <property type="component" value="Unassembled WGS sequence"/>
</dbReference>
<evidence type="ECO:0000313" key="2">
    <source>
        <dbReference type="EMBL" id="CAF1452525.1"/>
    </source>
</evidence>
<protein>
    <submittedName>
        <fullName evidence="2">Uncharacterized protein</fullName>
    </submittedName>
</protein>
<proteinExistence type="predicted"/>
<gene>
    <name evidence="2" type="ORF">EDS130_LOCUS39612</name>
    <name evidence="3" type="ORF">XAT740_LOCUS38231</name>
</gene>
<reference evidence="2" key="1">
    <citation type="submission" date="2021-02" db="EMBL/GenBank/DDBJ databases">
        <authorList>
            <person name="Nowell W R."/>
        </authorList>
    </citation>
    <scope>NUCLEOTIDE SEQUENCE</scope>
</reference>
<dbReference type="EMBL" id="CAJNOJ010000449">
    <property type="protein sequence ID" value="CAF1452525.1"/>
    <property type="molecule type" value="Genomic_DNA"/>
</dbReference>
<name>A0A815PQI4_ADIRI</name>
<dbReference type="AlphaFoldDB" id="A0A815PQI4"/>
<evidence type="ECO:0000313" key="3">
    <source>
        <dbReference type="EMBL" id="CAF1475517.1"/>
    </source>
</evidence>
<sequence>MMLKFVLRPFPCRRIPAGSRSVGSSHFPTVSCKLRAGNGQELIGYFLCNSGRNPAARNLPELAGIGENCAGIEKSCTGTDSGFNGSSRRNDRPGSLPFRCIGKSNHFNSYATG</sequence>
<evidence type="ECO:0000256" key="1">
    <source>
        <dbReference type="SAM" id="MobiDB-lite"/>
    </source>
</evidence>